<sequence>MQSIYLIRHAKATGQEPDAELTEEGLRQAEELAELLAEHPVQYIVSSPWKRALQTAAPLGKTVLQHIHTDERLQERVLSTLHLDNWMDVLERTYKDEDWTEEGGESSRLAAARGLEVLDELWLRPEHGGAVITHGNMLSLIIRSHDASFGFEGWKNLTNPDVYVLEKQQEDEVTHSIRRIWRS</sequence>
<dbReference type="GO" id="GO:0005737">
    <property type="term" value="C:cytoplasm"/>
    <property type="evidence" value="ECO:0007669"/>
    <property type="project" value="TreeGrafter"/>
</dbReference>
<dbReference type="InterPro" id="IPR050275">
    <property type="entry name" value="PGM_Phosphatase"/>
</dbReference>
<gene>
    <name evidence="1" type="ORF">AMS66_08565</name>
</gene>
<dbReference type="Gene3D" id="3.40.50.1240">
    <property type="entry name" value="Phosphoglycerate mutase-like"/>
    <property type="match status" value="1"/>
</dbReference>
<dbReference type="PANTHER" id="PTHR48100">
    <property type="entry name" value="BROAD-SPECIFICITY PHOSPHATASE YOR283W-RELATED"/>
    <property type="match status" value="1"/>
</dbReference>
<dbReference type="Pfam" id="PF00300">
    <property type="entry name" value="His_Phos_1"/>
    <property type="match status" value="1"/>
</dbReference>
<dbReference type="AlphaFoldDB" id="A0A0N0UI72"/>
<comment type="caution">
    <text evidence="1">The sequence shown here is derived from an EMBL/GenBank/DDBJ whole genome shotgun (WGS) entry which is preliminary data.</text>
</comment>
<dbReference type="SUPFAM" id="SSF53254">
    <property type="entry name" value="Phosphoglycerate mutase-like"/>
    <property type="match status" value="1"/>
</dbReference>
<reference evidence="1 2" key="1">
    <citation type="submission" date="2015-08" db="EMBL/GenBank/DDBJ databases">
        <title>Draft genome sequence of cellulolytic and xylanolytic Paenibacillus sp. A59, isolated from a decaying forest soil from Patagonia, Argentina.</title>
        <authorList>
            <person name="Ghio S."/>
            <person name="Caceres A.M."/>
            <person name="Talia P."/>
            <person name="Grasso D."/>
            <person name="Campos E."/>
        </authorList>
    </citation>
    <scope>NUCLEOTIDE SEQUENCE [LARGE SCALE GENOMIC DNA]</scope>
    <source>
        <strain evidence="1 2">A59</strain>
    </source>
</reference>
<organism evidence="1 2">
    <name type="scientific">Paenibacillus xylanivorans</name>
    <dbReference type="NCBI Taxonomy" id="1705561"/>
    <lineage>
        <taxon>Bacteria</taxon>
        <taxon>Bacillati</taxon>
        <taxon>Bacillota</taxon>
        <taxon>Bacilli</taxon>
        <taxon>Bacillales</taxon>
        <taxon>Paenibacillaceae</taxon>
        <taxon>Paenibacillus</taxon>
    </lineage>
</organism>
<keyword evidence="2" id="KW-1185">Reference proteome</keyword>
<dbReference type="RefSeq" id="WP_053780394.1">
    <property type="nucleotide sequence ID" value="NZ_LITU01000050.1"/>
</dbReference>
<dbReference type="GO" id="GO:0016791">
    <property type="term" value="F:phosphatase activity"/>
    <property type="evidence" value="ECO:0007669"/>
    <property type="project" value="TreeGrafter"/>
</dbReference>
<dbReference type="PATRIC" id="fig|1705561.3.peg.1549"/>
<dbReference type="EMBL" id="LITU01000050">
    <property type="protein sequence ID" value="KOY16907.1"/>
    <property type="molecule type" value="Genomic_DNA"/>
</dbReference>
<dbReference type="OrthoDB" id="512570at2"/>
<accession>A0A0N0UI72</accession>
<dbReference type="SMART" id="SM00855">
    <property type="entry name" value="PGAM"/>
    <property type="match status" value="1"/>
</dbReference>
<name>A0A0N0UI72_9BACL</name>
<protein>
    <submittedName>
        <fullName evidence="1">Phosphoglycerate mutase</fullName>
    </submittedName>
</protein>
<dbReference type="InterPro" id="IPR013078">
    <property type="entry name" value="His_Pase_superF_clade-1"/>
</dbReference>
<dbReference type="CDD" id="cd07067">
    <property type="entry name" value="HP_PGM_like"/>
    <property type="match status" value="1"/>
</dbReference>
<dbReference type="InterPro" id="IPR029033">
    <property type="entry name" value="His_PPase_superfam"/>
</dbReference>
<dbReference type="Proteomes" id="UP000037688">
    <property type="component" value="Unassembled WGS sequence"/>
</dbReference>
<proteinExistence type="predicted"/>
<evidence type="ECO:0000313" key="1">
    <source>
        <dbReference type="EMBL" id="KOY16907.1"/>
    </source>
</evidence>
<evidence type="ECO:0000313" key="2">
    <source>
        <dbReference type="Proteomes" id="UP000037688"/>
    </source>
</evidence>
<dbReference type="PANTHER" id="PTHR48100:SF1">
    <property type="entry name" value="HISTIDINE PHOSPHATASE FAMILY PROTEIN-RELATED"/>
    <property type="match status" value="1"/>
</dbReference>